<protein>
    <recommendedName>
        <fullName evidence="3">RRM domain-containing protein</fullName>
    </recommendedName>
</protein>
<evidence type="ECO:0008006" key="3">
    <source>
        <dbReference type="Google" id="ProtNLM"/>
    </source>
</evidence>
<name>A0ABQ0DFJ4_9EUKA</name>
<dbReference type="EMBL" id="BAAFRS010000082">
    <property type="protein sequence ID" value="GAB1221629.1"/>
    <property type="molecule type" value="Genomic_DNA"/>
</dbReference>
<dbReference type="Proteomes" id="UP001628156">
    <property type="component" value="Unassembled WGS sequence"/>
</dbReference>
<dbReference type="SUPFAM" id="SSF54928">
    <property type="entry name" value="RNA-binding domain, RBD"/>
    <property type="match status" value="1"/>
</dbReference>
<evidence type="ECO:0000313" key="1">
    <source>
        <dbReference type="EMBL" id="GAB1221629.1"/>
    </source>
</evidence>
<proteinExistence type="predicted"/>
<organism evidence="1 2">
    <name type="scientific">Entamoeba nuttalli</name>
    <dbReference type="NCBI Taxonomy" id="412467"/>
    <lineage>
        <taxon>Eukaryota</taxon>
        <taxon>Amoebozoa</taxon>
        <taxon>Evosea</taxon>
        <taxon>Archamoebae</taxon>
        <taxon>Mastigamoebida</taxon>
        <taxon>Entamoebidae</taxon>
        <taxon>Entamoeba</taxon>
    </lineage>
</organism>
<keyword evidence="2" id="KW-1185">Reference proteome</keyword>
<dbReference type="InterPro" id="IPR035979">
    <property type="entry name" value="RBD_domain_sf"/>
</dbReference>
<comment type="caution">
    <text evidence="1">The sequence shown here is derived from an EMBL/GenBank/DDBJ whole genome shotgun (WGS) entry which is preliminary data.</text>
</comment>
<evidence type="ECO:0000313" key="2">
    <source>
        <dbReference type="Proteomes" id="UP001628156"/>
    </source>
</evidence>
<sequence>MNETSKQRQWIDNNTTNIQGWNVEVIGNYEESLYIPHIIDIKEGMNEEEKLKTEQQNIKELIKGVESLIQYTSQQIIDQSNTETFNNEIKNLINKFNSIIRHQFNQINECQIELVQKRIQNNIMIMKTKIEDEIKKYSDAISSVEKLVKISTVEPTMNVVEQFNNTYILWKPMTEKIAFSYTERYGVLDESQKALSCALDNWEKEISLRGYLIQAVHTGSEKRITGIFEGHEEQILHLKFDIGLLLRLILCLSKSLSYDGDKRINIIIKCLNKIILDKNEIDSVALQVFNSVKLEIKQNIEKSQLQNTETTLQLLNSLEELISSMHIKEIPKHIDGFWVEVDHIPFNAQIDVVIGLFKKIGVIMNDVKIINGKCRIQYKNLNDALNACKLDNRAIKNTTSILSVRLLQ</sequence>
<accession>A0ABQ0DFJ4</accession>
<gene>
    <name evidence="1" type="ORF">ENUP19_0082G0170</name>
</gene>
<reference evidence="1 2" key="1">
    <citation type="journal article" date="2019" name="PLoS Negl. Trop. Dis.">
        <title>Whole genome sequencing of Entamoeba nuttalli reveals mammalian host-related molecular signatures and a novel octapeptide-repeat surface protein.</title>
        <authorList>
            <person name="Tanaka M."/>
            <person name="Makiuchi T."/>
            <person name="Komiyama T."/>
            <person name="Shiina T."/>
            <person name="Osaki K."/>
            <person name="Tachibana H."/>
        </authorList>
    </citation>
    <scope>NUCLEOTIDE SEQUENCE [LARGE SCALE GENOMIC DNA]</scope>
    <source>
        <strain evidence="1 2">P19-061405</strain>
    </source>
</reference>